<evidence type="ECO:0000313" key="3">
    <source>
        <dbReference type="Proteomes" id="UP000295818"/>
    </source>
</evidence>
<evidence type="ECO:0000256" key="1">
    <source>
        <dbReference type="SAM" id="MobiDB-lite"/>
    </source>
</evidence>
<name>A0ABY2BPC3_9ACTN</name>
<sequence length="89" mass="9546">MVDATYELRVAGAVPEQDLRDLGAVTLAVDQVNTILYGIPDESALCGLLSRLRALGIEVAEIRRVPDPTPSASTEWIAVEPEPGNDESK</sequence>
<evidence type="ECO:0000313" key="2">
    <source>
        <dbReference type="EMBL" id="TCO26072.1"/>
    </source>
</evidence>
<proteinExistence type="predicted"/>
<comment type="caution">
    <text evidence="2">The sequence shown here is derived from an EMBL/GenBank/DDBJ whole genome shotgun (WGS) entry which is preliminary data.</text>
</comment>
<reference evidence="2 3" key="1">
    <citation type="journal article" date="2015" name="Stand. Genomic Sci.">
        <title>Genomic Encyclopedia of Bacterial and Archaeal Type Strains, Phase III: the genomes of soil and plant-associated and newly described type strains.</title>
        <authorList>
            <person name="Whitman W.B."/>
            <person name="Woyke T."/>
            <person name="Klenk H.P."/>
            <person name="Zhou Y."/>
            <person name="Lilburn T.G."/>
            <person name="Beck B.J."/>
            <person name="De Vos P."/>
            <person name="Vandamme P."/>
            <person name="Eisen J.A."/>
            <person name="Garrity G."/>
            <person name="Hugenholtz P."/>
            <person name="Kyrpides N.C."/>
        </authorList>
    </citation>
    <scope>NUCLEOTIDE SEQUENCE [LARGE SCALE GENOMIC DNA]</scope>
    <source>
        <strain evidence="2 3">VKM Ac-2538</strain>
    </source>
</reference>
<feature type="region of interest" description="Disordered" evidence="1">
    <location>
        <begin position="68"/>
        <end position="89"/>
    </location>
</feature>
<dbReference type="RefSeq" id="WP_132188876.1">
    <property type="nucleotide sequence ID" value="NZ_SLWM01000004.1"/>
</dbReference>
<dbReference type="EMBL" id="SLWM01000004">
    <property type="protein sequence ID" value="TCO26072.1"/>
    <property type="molecule type" value="Genomic_DNA"/>
</dbReference>
<keyword evidence="3" id="KW-1185">Reference proteome</keyword>
<dbReference type="Proteomes" id="UP000295818">
    <property type="component" value="Unassembled WGS sequence"/>
</dbReference>
<accession>A0ABY2BPC3</accession>
<gene>
    <name evidence="2" type="ORF">EV644_104576</name>
</gene>
<organism evidence="2 3">
    <name type="scientific">Kribbella orskensis</name>
    <dbReference type="NCBI Taxonomy" id="2512216"/>
    <lineage>
        <taxon>Bacteria</taxon>
        <taxon>Bacillati</taxon>
        <taxon>Actinomycetota</taxon>
        <taxon>Actinomycetes</taxon>
        <taxon>Propionibacteriales</taxon>
        <taxon>Kribbellaceae</taxon>
        <taxon>Kribbella</taxon>
    </lineage>
</organism>
<protein>
    <submittedName>
        <fullName evidence="2">Uncharacterized protein</fullName>
    </submittedName>
</protein>